<keyword evidence="5 12" id="KW-0436">Ligase</keyword>
<dbReference type="GO" id="GO:0006434">
    <property type="term" value="P:seryl-tRNA aminoacylation"/>
    <property type="evidence" value="ECO:0007669"/>
    <property type="project" value="UniProtKB-UniRule"/>
</dbReference>
<dbReference type="EC" id="6.1.1.11" evidence="12"/>
<proteinExistence type="inferred from homology"/>
<dbReference type="PANTHER" id="PTHR43697">
    <property type="entry name" value="SERYL-TRNA SYNTHETASE"/>
    <property type="match status" value="1"/>
</dbReference>
<keyword evidence="9 12" id="KW-0030">Aminoacyl-tRNA synthetase</keyword>
<dbReference type="Pfam" id="PF02403">
    <property type="entry name" value="Seryl_tRNA_N"/>
    <property type="match status" value="1"/>
</dbReference>
<evidence type="ECO:0000256" key="9">
    <source>
        <dbReference type="ARBA" id="ARBA00023146"/>
    </source>
</evidence>
<evidence type="ECO:0000256" key="3">
    <source>
        <dbReference type="ARBA" id="ARBA00010728"/>
    </source>
</evidence>
<evidence type="ECO:0000256" key="4">
    <source>
        <dbReference type="ARBA" id="ARBA00022490"/>
    </source>
</evidence>
<dbReference type="Pfam" id="PF00587">
    <property type="entry name" value="tRNA-synt_2b"/>
    <property type="match status" value="1"/>
</dbReference>
<dbReference type="InterPro" id="IPR002314">
    <property type="entry name" value="aa-tRNA-synt_IIb"/>
</dbReference>
<dbReference type="GO" id="GO:0016260">
    <property type="term" value="P:selenocysteine biosynthetic process"/>
    <property type="evidence" value="ECO:0007669"/>
    <property type="project" value="UniProtKB-UniRule"/>
</dbReference>
<dbReference type="HAMAP" id="MF_00176">
    <property type="entry name" value="Ser_tRNA_synth_type1"/>
    <property type="match status" value="1"/>
</dbReference>
<feature type="binding site" evidence="13">
    <location>
        <position position="402"/>
    </location>
    <ligand>
        <name>L-serine</name>
        <dbReference type="ChEBI" id="CHEBI:33384"/>
    </ligand>
</feature>
<dbReference type="GO" id="GO:0005737">
    <property type="term" value="C:cytoplasm"/>
    <property type="evidence" value="ECO:0007669"/>
    <property type="project" value="UniProtKB-SubCell"/>
</dbReference>
<comment type="function">
    <text evidence="12">Catalyzes the attachment of serine to tRNA(Ser). Is also able to aminoacylate tRNA(Sec) with serine, to form the misacylated tRNA L-seryl-tRNA(Sec), which will be further converted into selenocysteinyl-tRNA(Sec).</text>
</comment>
<comment type="caution">
    <text evidence="17">The sequence shown here is derived from an EMBL/GenBank/DDBJ whole genome shotgun (WGS) entry which is preliminary data.</text>
</comment>
<dbReference type="CDD" id="cd00770">
    <property type="entry name" value="SerRS_core"/>
    <property type="match status" value="1"/>
</dbReference>
<evidence type="ECO:0000256" key="8">
    <source>
        <dbReference type="ARBA" id="ARBA00022917"/>
    </source>
</evidence>
<dbReference type="Gene3D" id="1.10.287.40">
    <property type="entry name" value="Serine-tRNA synthetase, tRNA binding domain"/>
    <property type="match status" value="1"/>
</dbReference>
<dbReference type="PANTHER" id="PTHR43697:SF1">
    <property type="entry name" value="SERINE--TRNA LIGASE"/>
    <property type="match status" value="1"/>
</dbReference>
<dbReference type="PROSITE" id="PS50862">
    <property type="entry name" value="AA_TRNA_LIGASE_II"/>
    <property type="match status" value="1"/>
</dbReference>
<feature type="binding site" evidence="13">
    <location>
        <position position="251"/>
    </location>
    <ligand>
        <name>L-serine</name>
        <dbReference type="ChEBI" id="CHEBI:33384"/>
    </ligand>
</feature>
<dbReference type="Gene3D" id="3.30.930.10">
    <property type="entry name" value="Bira Bifunctional Protein, Domain 2"/>
    <property type="match status" value="1"/>
</dbReference>
<evidence type="ECO:0000256" key="6">
    <source>
        <dbReference type="ARBA" id="ARBA00022741"/>
    </source>
</evidence>
<dbReference type="InterPro" id="IPR015866">
    <property type="entry name" value="Ser-tRNA-synth_1_N"/>
</dbReference>
<evidence type="ECO:0000256" key="2">
    <source>
        <dbReference type="ARBA" id="ARBA00005045"/>
    </source>
</evidence>
<comment type="subcellular location">
    <subcellularLocation>
        <location evidence="1 12">Cytoplasm</location>
    </subcellularLocation>
</comment>
<dbReference type="GO" id="GO:0016740">
    <property type="term" value="F:transferase activity"/>
    <property type="evidence" value="ECO:0007669"/>
    <property type="project" value="UniProtKB-ARBA"/>
</dbReference>
<keyword evidence="15" id="KW-0175">Coiled coil</keyword>
<keyword evidence="4 12" id="KW-0963">Cytoplasm</keyword>
<evidence type="ECO:0000256" key="14">
    <source>
        <dbReference type="PIRSR" id="PIRSR001529-2"/>
    </source>
</evidence>
<dbReference type="GO" id="GO:0005524">
    <property type="term" value="F:ATP binding"/>
    <property type="evidence" value="ECO:0007669"/>
    <property type="project" value="UniProtKB-UniRule"/>
</dbReference>
<dbReference type="InterPro" id="IPR002317">
    <property type="entry name" value="Ser-tRNA-ligase_type_1"/>
</dbReference>
<evidence type="ECO:0000313" key="18">
    <source>
        <dbReference type="Proteomes" id="UP000050823"/>
    </source>
</evidence>
<dbReference type="Proteomes" id="UP000050823">
    <property type="component" value="Unassembled WGS sequence"/>
</dbReference>
<protein>
    <recommendedName>
        <fullName evidence="12">Serine--tRNA ligase</fullName>
        <ecNumber evidence="12">6.1.1.11</ecNumber>
    </recommendedName>
    <alternativeName>
        <fullName evidence="12">Seryl-tRNA synthetase</fullName>
        <shortName evidence="12">SerRS</shortName>
    </alternativeName>
    <alternativeName>
        <fullName evidence="12">Seryl-tRNA(Ser/Sec) synthetase</fullName>
    </alternativeName>
</protein>
<organism evidence="17 18">
    <name type="scientific">Latilactobacillus graminis DSM 20719</name>
    <dbReference type="NCBI Taxonomy" id="1423752"/>
    <lineage>
        <taxon>Bacteria</taxon>
        <taxon>Bacillati</taxon>
        <taxon>Bacillota</taxon>
        <taxon>Bacilli</taxon>
        <taxon>Lactobacillales</taxon>
        <taxon>Lactobacillaceae</taxon>
        <taxon>Latilactobacillus</taxon>
    </lineage>
</organism>
<dbReference type="SUPFAM" id="SSF55681">
    <property type="entry name" value="Class II aaRS and biotin synthetases"/>
    <property type="match status" value="1"/>
</dbReference>
<feature type="binding site" evidence="12">
    <location>
        <begin position="251"/>
        <end position="253"/>
    </location>
    <ligand>
        <name>L-serine</name>
        <dbReference type="ChEBI" id="CHEBI:33384"/>
    </ligand>
</feature>
<feature type="binding site" evidence="12 13">
    <location>
        <position position="305"/>
    </location>
    <ligand>
        <name>L-serine</name>
        <dbReference type="ChEBI" id="CHEBI:33384"/>
    </ligand>
</feature>
<dbReference type="PRINTS" id="PR00981">
    <property type="entry name" value="TRNASYNTHSER"/>
</dbReference>
<comment type="catalytic activity">
    <reaction evidence="11 12">
        <text>tRNA(Ser) + L-serine + ATP = L-seryl-tRNA(Ser) + AMP + diphosphate + H(+)</text>
        <dbReference type="Rhea" id="RHEA:12292"/>
        <dbReference type="Rhea" id="RHEA-COMP:9669"/>
        <dbReference type="Rhea" id="RHEA-COMP:9703"/>
        <dbReference type="ChEBI" id="CHEBI:15378"/>
        <dbReference type="ChEBI" id="CHEBI:30616"/>
        <dbReference type="ChEBI" id="CHEBI:33019"/>
        <dbReference type="ChEBI" id="CHEBI:33384"/>
        <dbReference type="ChEBI" id="CHEBI:78442"/>
        <dbReference type="ChEBI" id="CHEBI:78533"/>
        <dbReference type="ChEBI" id="CHEBI:456215"/>
        <dbReference type="EC" id="6.1.1.11"/>
    </reaction>
</comment>
<comment type="domain">
    <text evidence="12">Consists of two distinct domains, a catalytic core and a N-terminal extension that is involved in tRNA binding.</text>
</comment>
<evidence type="ECO:0000256" key="10">
    <source>
        <dbReference type="ARBA" id="ARBA00047929"/>
    </source>
</evidence>
<dbReference type="EMBL" id="AYZB01000003">
    <property type="protein sequence ID" value="KRM24130.1"/>
    <property type="molecule type" value="Genomic_DNA"/>
</dbReference>
<comment type="catalytic activity">
    <reaction evidence="10 12">
        <text>tRNA(Sec) + L-serine + ATP = L-seryl-tRNA(Sec) + AMP + diphosphate + H(+)</text>
        <dbReference type="Rhea" id="RHEA:42580"/>
        <dbReference type="Rhea" id="RHEA-COMP:9742"/>
        <dbReference type="Rhea" id="RHEA-COMP:10128"/>
        <dbReference type="ChEBI" id="CHEBI:15378"/>
        <dbReference type="ChEBI" id="CHEBI:30616"/>
        <dbReference type="ChEBI" id="CHEBI:33019"/>
        <dbReference type="ChEBI" id="CHEBI:33384"/>
        <dbReference type="ChEBI" id="CHEBI:78442"/>
        <dbReference type="ChEBI" id="CHEBI:78533"/>
        <dbReference type="ChEBI" id="CHEBI:456215"/>
        <dbReference type="EC" id="6.1.1.11"/>
    </reaction>
</comment>
<evidence type="ECO:0000256" key="13">
    <source>
        <dbReference type="PIRSR" id="PIRSR001529-1"/>
    </source>
</evidence>
<comment type="similarity">
    <text evidence="3 12">Belongs to the class-II aminoacyl-tRNA synthetase family. Type-1 seryl-tRNA synthetase subfamily.</text>
</comment>
<feature type="binding site" evidence="12">
    <location>
        <position position="404"/>
    </location>
    <ligand>
        <name>L-serine</name>
        <dbReference type="ChEBI" id="CHEBI:33384"/>
    </ligand>
</feature>
<feature type="binding site" evidence="12 14">
    <location>
        <begin position="282"/>
        <end position="284"/>
    </location>
    <ligand>
        <name>ATP</name>
        <dbReference type="ChEBI" id="CHEBI:30616"/>
    </ligand>
</feature>
<gene>
    <name evidence="12" type="primary">serS</name>
    <name evidence="17" type="ORF">FC90_GL000604</name>
</gene>
<dbReference type="InterPro" id="IPR010978">
    <property type="entry name" value="tRNA-bd_arm"/>
</dbReference>
<dbReference type="AlphaFoldDB" id="A0AA89I1T3"/>
<accession>A0AA89I1T3</accession>
<dbReference type="SUPFAM" id="SSF46589">
    <property type="entry name" value="tRNA-binding arm"/>
    <property type="match status" value="1"/>
</dbReference>
<dbReference type="InterPro" id="IPR006195">
    <property type="entry name" value="aa-tRNA-synth_II"/>
</dbReference>
<sequence length="445" mass="50283">MRRLFWLLLNKVILKGERAMLDIKVIRENVQWAKDKLASRGVQATEIDEVIALDEQRRALIVKTEELRKKRNTASEAIAIAKRNKKDATEQIAAMKNVGTQIKTLDSELATVKEKVNYILVRLPNFPDDSAPVGPDESFSREERQWATPREFDFEPLAHWDIGEKLGILDFERAAKVAGSRFVYYKGAGARLERAVYNFMLDQHAQEGYEEMITPYLVNNESMFGTGQFPKFTEDVYTMTNEGEPMTLIPTAEVPLTNFYRDEILDGAQLPIYFTALSPAFRSEAGSAGRDTRGLIRMHQFNKVEMVKFTKPEESFKELEKMTADAENILKALKLPYHVITLATGDASFTSAKTYDIEVWLPAQNTYREISSCSDCTDFQARRAQIRYRDEDGHVNLVHTLNGSGLAVGRTVAAILENYQNADGSVTIPAPLVPYMGGMTKIDVK</sequence>
<evidence type="ECO:0000256" key="15">
    <source>
        <dbReference type="SAM" id="Coils"/>
    </source>
</evidence>
<dbReference type="NCBIfam" id="TIGR00414">
    <property type="entry name" value="serS"/>
    <property type="match status" value="1"/>
</dbReference>
<evidence type="ECO:0000256" key="7">
    <source>
        <dbReference type="ARBA" id="ARBA00022840"/>
    </source>
</evidence>
<evidence type="ECO:0000256" key="5">
    <source>
        <dbReference type="ARBA" id="ARBA00022598"/>
    </source>
</evidence>
<keyword evidence="6 12" id="KW-0547">Nucleotide-binding</keyword>
<dbReference type="InterPro" id="IPR045864">
    <property type="entry name" value="aa-tRNA-synth_II/BPL/LPL"/>
</dbReference>
<keyword evidence="7 12" id="KW-0067">ATP-binding</keyword>
<feature type="coiled-coil region" evidence="15">
    <location>
        <begin position="64"/>
        <end position="98"/>
    </location>
</feature>
<dbReference type="InterPro" id="IPR042103">
    <property type="entry name" value="SerRS_1_N_sf"/>
</dbReference>
<comment type="subunit">
    <text evidence="12">Homodimer. The tRNA molecule binds across the dimer.</text>
</comment>
<dbReference type="InterPro" id="IPR033729">
    <property type="entry name" value="SerRS_core"/>
</dbReference>
<dbReference type="GO" id="GO:0140096">
    <property type="term" value="F:catalytic activity, acting on a protein"/>
    <property type="evidence" value="ECO:0007669"/>
    <property type="project" value="UniProtKB-ARBA"/>
</dbReference>
<reference evidence="17 18" key="1">
    <citation type="journal article" date="2015" name="Genome Announc.">
        <title>Expanding the biotechnology potential of lactobacilli through comparative genomics of 213 strains and associated genera.</title>
        <authorList>
            <person name="Sun Z."/>
            <person name="Harris H.M."/>
            <person name="McCann A."/>
            <person name="Guo C."/>
            <person name="Argimon S."/>
            <person name="Zhang W."/>
            <person name="Yang X."/>
            <person name="Jeffery I.B."/>
            <person name="Cooney J.C."/>
            <person name="Kagawa T.F."/>
            <person name="Liu W."/>
            <person name="Song Y."/>
            <person name="Salvetti E."/>
            <person name="Wrobel A."/>
            <person name="Rasinkangas P."/>
            <person name="Parkhill J."/>
            <person name="Rea M.C."/>
            <person name="O'Sullivan O."/>
            <person name="Ritari J."/>
            <person name="Douillard F.P."/>
            <person name="Paul Ross R."/>
            <person name="Yang R."/>
            <person name="Briner A.E."/>
            <person name="Felis G.E."/>
            <person name="de Vos W.M."/>
            <person name="Barrangou R."/>
            <person name="Klaenhammer T.R."/>
            <person name="Caufield P.W."/>
            <person name="Cui Y."/>
            <person name="Zhang H."/>
            <person name="O'Toole P.W."/>
        </authorList>
    </citation>
    <scope>NUCLEOTIDE SEQUENCE [LARGE SCALE GENOMIC DNA]</scope>
    <source>
        <strain evidence="17 18">DSM 20719</strain>
    </source>
</reference>
<keyword evidence="8 12" id="KW-0648">Protein biosynthesis</keyword>
<dbReference type="PIRSF" id="PIRSF001529">
    <property type="entry name" value="Ser-tRNA-synth_IIa"/>
    <property type="match status" value="1"/>
</dbReference>
<evidence type="ECO:0000259" key="16">
    <source>
        <dbReference type="PROSITE" id="PS50862"/>
    </source>
</evidence>
<evidence type="ECO:0000256" key="12">
    <source>
        <dbReference type="HAMAP-Rule" id="MF_00176"/>
    </source>
</evidence>
<evidence type="ECO:0000256" key="11">
    <source>
        <dbReference type="ARBA" id="ARBA00048823"/>
    </source>
</evidence>
<comment type="caution">
    <text evidence="12">Lacks conserved residue(s) required for the propagation of feature annotation.</text>
</comment>
<dbReference type="GO" id="GO:0004828">
    <property type="term" value="F:serine-tRNA ligase activity"/>
    <property type="evidence" value="ECO:0007669"/>
    <property type="project" value="UniProtKB-UniRule"/>
</dbReference>
<name>A0AA89I1T3_9LACO</name>
<comment type="pathway">
    <text evidence="2 12">Aminoacyl-tRNA biosynthesis; selenocysteinyl-tRNA(Sec) biosynthesis; L-seryl-tRNA(Sec) from L-serine and tRNA(Sec): step 1/1.</text>
</comment>
<feature type="binding site" evidence="13">
    <location>
        <position position="282"/>
    </location>
    <ligand>
        <name>L-serine</name>
        <dbReference type="ChEBI" id="CHEBI:33384"/>
    </ligand>
</feature>
<evidence type="ECO:0000313" key="17">
    <source>
        <dbReference type="EMBL" id="KRM24130.1"/>
    </source>
</evidence>
<feature type="binding site" evidence="12 14">
    <location>
        <begin position="369"/>
        <end position="372"/>
    </location>
    <ligand>
        <name>ATP</name>
        <dbReference type="ChEBI" id="CHEBI:30616"/>
    </ligand>
</feature>
<feature type="domain" description="Aminoacyl-transfer RNA synthetases class-II family profile" evidence="16">
    <location>
        <begin position="153"/>
        <end position="429"/>
    </location>
</feature>
<evidence type="ECO:0000256" key="1">
    <source>
        <dbReference type="ARBA" id="ARBA00004496"/>
    </source>
</evidence>